<proteinExistence type="inferred from homology"/>
<keyword evidence="10" id="KW-1185">Reference proteome</keyword>
<feature type="binding site" evidence="8">
    <location>
        <position position="89"/>
    </location>
    <ligand>
        <name>[4Fe-4S] cluster</name>
        <dbReference type="ChEBI" id="CHEBI:49883"/>
        <note>4Fe-4S-S-AdoMet</note>
    </ligand>
</feature>
<dbReference type="SFLD" id="SFLDS00029">
    <property type="entry name" value="Radical_SAM"/>
    <property type="match status" value="1"/>
</dbReference>
<evidence type="ECO:0000313" key="10">
    <source>
        <dbReference type="Proteomes" id="UP000596092"/>
    </source>
</evidence>
<protein>
    <submittedName>
        <fullName evidence="9">Radical SAM protein</fullName>
    </submittedName>
</protein>
<keyword evidence="3 8" id="KW-0949">S-adenosyl-L-methionine</keyword>
<dbReference type="PANTHER" id="PTHR43075:SF1">
    <property type="entry name" value="FORMATE LYASE ACTIVATING ENZYME, PUTATIVE (AFU_ORTHOLOGUE AFUA_2G15630)-RELATED"/>
    <property type="match status" value="1"/>
</dbReference>
<dbReference type="RefSeq" id="WP_199263990.1">
    <property type="nucleotide sequence ID" value="NZ_CP054140.1"/>
</dbReference>
<accession>A0A7T5VCC4</accession>
<feature type="binding site" evidence="8">
    <location>
        <position position="86"/>
    </location>
    <ligand>
        <name>[4Fe-4S] cluster</name>
        <dbReference type="ChEBI" id="CHEBI:49883"/>
        <note>4Fe-4S-S-AdoMet</note>
    </ligand>
</feature>
<evidence type="ECO:0000256" key="7">
    <source>
        <dbReference type="ARBA" id="ARBA00023014"/>
    </source>
</evidence>
<dbReference type="InterPro" id="IPR013785">
    <property type="entry name" value="Aldolase_TIM"/>
</dbReference>
<dbReference type="SFLD" id="SFLDG01099">
    <property type="entry name" value="Uncharacterised_Radical_SAM_Su"/>
    <property type="match status" value="1"/>
</dbReference>
<dbReference type="InterPro" id="IPR001989">
    <property type="entry name" value="Radical_activat_CS"/>
</dbReference>
<evidence type="ECO:0000256" key="2">
    <source>
        <dbReference type="ARBA" id="ARBA00022485"/>
    </source>
</evidence>
<sequence length="313" mass="34107">MSIVAHTLLANGLLQQRAVEAEQLLQNCMLCPRQCRVNRLAGETGWCGTGALARIAGYGPHFGEEQPLVGTGGSGAVFIAGCSLCCCFCQNMDISQGDGPADEVDAKAFAAIMLELQARGCHNINLVTPSHVVPQILAALIPALEAGLNIPVVFNCSGYERVETLDLLAGVVDIYMPDVKFWRAQTAERYAQAADYPERMQAALATMHRQVGDLVIDADGLARSGLLIRHLLMPGLMEETEAILAWIATQISAQTYVNIMAQYHPCGRADEYEELRHQISGTEYRHAMEVAGKVGLTRLDEPDLVRILRRLHP</sequence>
<comment type="cofactor">
    <cofactor evidence="8">
        <name>[4Fe-4S] cluster</name>
        <dbReference type="ChEBI" id="CHEBI:49883"/>
    </cofactor>
    <text evidence="8">Binds 1 [4Fe-4S] cluster. The cluster is coordinated with 3 cysteines and an exchangeable S-adenosyl-L-methionine.</text>
</comment>
<dbReference type="PIRSF" id="PIRSF004869">
    <property type="entry name" value="PflX_prd"/>
    <property type="match status" value="1"/>
</dbReference>
<dbReference type="InterPro" id="IPR007197">
    <property type="entry name" value="rSAM"/>
</dbReference>
<dbReference type="InterPro" id="IPR016431">
    <property type="entry name" value="Pyrv-formate_lyase-activ_prd"/>
</dbReference>
<dbReference type="Gene3D" id="3.20.20.70">
    <property type="entry name" value="Aldolase class I"/>
    <property type="match status" value="1"/>
</dbReference>
<dbReference type="GO" id="GO:0046872">
    <property type="term" value="F:metal ion binding"/>
    <property type="evidence" value="ECO:0007669"/>
    <property type="project" value="UniProtKB-KW"/>
</dbReference>
<dbReference type="KEGG" id="dog:HP555_04445"/>
<dbReference type="PANTHER" id="PTHR43075">
    <property type="entry name" value="FORMATE LYASE ACTIVATING ENZYME, PUTATIVE (AFU_ORTHOLOGUE AFUA_2G15630)-RELATED"/>
    <property type="match status" value="1"/>
</dbReference>
<name>A0A7T5VCC4_9BACT</name>
<dbReference type="Proteomes" id="UP000596092">
    <property type="component" value="Chromosome"/>
</dbReference>
<evidence type="ECO:0000256" key="8">
    <source>
        <dbReference type="PIRSR" id="PIRSR004869-50"/>
    </source>
</evidence>
<dbReference type="InterPro" id="IPR040085">
    <property type="entry name" value="MJ0674-like"/>
</dbReference>
<dbReference type="GO" id="GO:0051539">
    <property type="term" value="F:4 iron, 4 sulfur cluster binding"/>
    <property type="evidence" value="ECO:0007669"/>
    <property type="project" value="UniProtKB-KW"/>
</dbReference>
<evidence type="ECO:0000256" key="1">
    <source>
        <dbReference type="ARBA" id="ARBA00009777"/>
    </source>
</evidence>
<gene>
    <name evidence="9" type="ORF">HP555_04445</name>
</gene>
<dbReference type="PROSITE" id="PS01087">
    <property type="entry name" value="RADICAL_ACTIVATING"/>
    <property type="match status" value="1"/>
</dbReference>
<evidence type="ECO:0000256" key="3">
    <source>
        <dbReference type="ARBA" id="ARBA00022691"/>
    </source>
</evidence>
<keyword evidence="4 8" id="KW-0479">Metal-binding</keyword>
<comment type="similarity">
    <text evidence="1">Belongs to the organic radical-activating enzymes family.</text>
</comment>
<evidence type="ECO:0000256" key="6">
    <source>
        <dbReference type="ARBA" id="ARBA00023004"/>
    </source>
</evidence>
<keyword evidence="7 8" id="KW-0411">Iron-sulfur</keyword>
<organism evidence="9 10">
    <name type="scientific">Desulfobulbus oligotrophicus</name>
    <dbReference type="NCBI Taxonomy" id="1909699"/>
    <lineage>
        <taxon>Bacteria</taxon>
        <taxon>Pseudomonadati</taxon>
        <taxon>Thermodesulfobacteriota</taxon>
        <taxon>Desulfobulbia</taxon>
        <taxon>Desulfobulbales</taxon>
        <taxon>Desulfobulbaceae</taxon>
        <taxon>Desulfobulbus</taxon>
    </lineage>
</organism>
<dbReference type="EMBL" id="CP054140">
    <property type="protein sequence ID" value="QQG65171.1"/>
    <property type="molecule type" value="Genomic_DNA"/>
</dbReference>
<keyword evidence="2" id="KW-0004">4Fe-4S</keyword>
<reference evidence="9 10" key="1">
    <citation type="submission" date="2020-05" db="EMBL/GenBank/DDBJ databases">
        <title>Complete genome of Desulfobulbus oligotrophicus.</title>
        <authorList>
            <person name="Podar M."/>
        </authorList>
    </citation>
    <scope>NUCLEOTIDE SEQUENCE [LARGE SCALE GENOMIC DNA]</scope>
    <source>
        <strain evidence="9 10">Prop6</strain>
    </source>
</reference>
<feature type="binding site" evidence="8">
    <location>
        <position position="82"/>
    </location>
    <ligand>
        <name>[4Fe-4S] cluster</name>
        <dbReference type="ChEBI" id="CHEBI:49883"/>
        <note>4Fe-4S-S-AdoMet</note>
    </ligand>
</feature>
<evidence type="ECO:0000256" key="5">
    <source>
        <dbReference type="ARBA" id="ARBA00023002"/>
    </source>
</evidence>
<keyword evidence="5" id="KW-0560">Oxidoreductase</keyword>
<evidence type="ECO:0000313" key="9">
    <source>
        <dbReference type="EMBL" id="QQG65171.1"/>
    </source>
</evidence>
<evidence type="ECO:0000256" key="4">
    <source>
        <dbReference type="ARBA" id="ARBA00022723"/>
    </source>
</evidence>
<dbReference type="GO" id="GO:0016491">
    <property type="term" value="F:oxidoreductase activity"/>
    <property type="evidence" value="ECO:0007669"/>
    <property type="project" value="UniProtKB-KW"/>
</dbReference>
<dbReference type="AlphaFoldDB" id="A0A7T5VCC4"/>
<keyword evidence="6 8" id="KW-0408">Iron</keyword>